<evidence type="ECO:0000313" key="4">
    <source>
        <dbReference type="Proteomes" id="UP001472866"/>
    </source>
</evidence>
<name>A0AAX4PAE2_9CHLO</name>
<feature type="domain" description="CFA20" evidence="2">
    <location>
        <begin position="7"/>
        <end position="172"/>
    </location>
</feature>
<dbReference type="Proteomes" id="UP001472866">
    <property type="component" value="Chromosome 07"/>
</dbReference>
<feature type="compositionally biased region" description="Polar residues" evidence="1">
    <location>
        <begin position="505"/>
        <end position="522"/>
    </location>
</feature>
<keyword evidence="3" id="KW-0282">Flagellum</keyword>
<dbReference type="InterPro" id="IPR007714">
    <property type="entry name" value="CFA20_dom"/>
</dbReference>
<keyword evidence="3" id="KW-0969">Cilium</keyword>
<evidence type="ECO:0000256" key="1">
    <source>
        <dbReference type="SAM" id="MobiDB-lite"/>
    </source>
</evidence>
<reference evidence="3 4" key="1">
    <citation type="submission" date="2024-03" db="EMBL/GenBank/DDBJ databases">
        <title>Complete genome sequence of the green alga Chloropicon roscoffensis RCC1871.</title>
        <authorList>
            <person name="Lemieux C."/>
            <person name="Pombert J.-F."/>
            <person name="Otis C."/>
            <person name="Turmel M."/>
        </authorList>
    </citation>
    <scope>NUCLEOTIDE SEQUENCE [LARGE SCALE GENOMIC DNA]</scope>
    <source>
        <strain evidence="3 4">RCC1871</strain>
    </source>
</reference>
<gene>
    <name evidence="3" type="ORF">HKI87_07g45860</name>
</gene>
<feature type="region of interest" description="Disordered" evidence="1">
    <location>
        <begin position="663"/>
        <end position="708"/>
    </location>
</feature>
<protein>
    <submittedName>
        <fullName evidence="3">Flagellar-associated protein</fullName>
    </submittedName>
</protein>
<feature type="compositionally biased region" description="Basic and acidic residues" evidence="1">
    <location>
        <begin position="418"/>
        <end position="427"/>
    </location>
</feature>
<feature type="region of interest" description="Disordered" evidence="1">
    <location>
        <begin position="233"/>
        <end position="299"/>
    </location>
</feature>
<keyword evidence="3" id="KW-0966">Cell projection</keyword>
<feature type="compositionally biased region" description="Basic and acidic residues" evidence="1">
    <location>
        <begin position="382"/>
        <end position="391"/>
    </location>
</feature>
<evidence type="ECO:0000259" key="2">
    <source>
        <dbReference type="Pfam" id="PF05018"/>
    </source>
</evidence>
<feature type="region of interest" description="Disordered" evidence="1">
    <location>
        <begin position="317"/>
        <end position="632"/>
    </location>
</feature>
<evidence type="ECO:0000313" key="3">
    <source>
        <dbReference type="EMBL" id="WZN63041.1"/>
    </source>
</evidence>
<feature type="compositionally biased region" description="Basic and acidic residues" evidence="1">
    <location>
        <begin position="594"/>
        <end position="627"/>
    </location>
</feature>
<dbReference type="PANTHER" id="PTHR12458">
    <property type="entry name" value="ORF PROTEIN"/>
    <property type="match status" value="1"/>
</dbReference>
<proteinExistence type="predicted"/>
<sequence>MSPAFDHASGGPFVEVFSSQGRDPLQNTKVTNKKGVRKIYDKGVRGYVIYSSTSASARLQLPKDDRRALRLSQPYFAVQVFVPSGQAFSVAMNIRDSGNTRRRLHFSTSFSDIKATPLHCQIPLINLIRGKWLNLVLNVADFVRMNFQGAEFQHVDTVEIGGISKIRKIFTLRDEPMRGEGARVPRHLDYPHGVDVETQVLDTSEVRDHDVVRKLREATNQIRPLTEPLMKELEQHGGRHEKRGGEGPVRIAFGTRFPAPKSTTTSPPKSRRNNLPTNLEISISDERAPSGPTSPVIKLPTVMSPRAKTAHSPSFLDALTGNHLAGPARGSREHGPLASRKTGLDRTLPVPAPQRRSLHQDRGAPWPSSSSQQRAQGLRGTAQHDQDDHHGAPPAHPSPPLMQISPPQRQRKTYSKLRYSDHAHADGPQRSGAGAAPSHSQQREVSSRGEAPLAAPESLPQPLEDIPLSRQHTQQGGALGRIEPGHHHHRHSASQGQQDGGFGLDSSQCSNWESLYTDQSMHTPDRPAPTSRITLLPLSGGGCDLFGDPNTMEHGKGSPPFGKQVPTPPSHSKSDSMSSDDSGGASRPPRAARRRVEFREEEIGGAEEEREREREEVVPCSSPRREDPAEDLDYGLFNVSNSFVGQTPELHPCASEDVVLGVDDAGEGLAGPPSPLLSLDPLDHPAAARRREEEAEEEEAPPQRTDSLRLDHTSNRATFDLDQIMATQDPNSSNSCSDLSLVEDLEREDLVEVDEASRRQRDLINRHRIFTPPVIPASKVVVHQQDQASALAVDLSLGRQHAAAEHGNSDEGEDGNAMMDLIYDPILNCYYDAKANRYYELK</sequence>
<keyword evidence="4" id="KW-1185">Reference proteome</keyword>
<organism evidence="3 4">
    <name type="scientific">Chloropicon roscoffensis</name>
    <dbReference type="NCBI Taxonomy" id="1461544"/>
    <lineage>
        <taxon>Eukaryota</taxon>
        <taxon>Viridiplantae</taxon>
        <taxon>Chlorophyta</taxon>
        <taxon>Chloropicophyceae</taxon>
        <taxon>Chloropicales</taxon>
        <taxon>Chloropicaceae</taxon>
        <taxon>Chloropicon</taxon>
    </lineage>
</organism>
<dbReference type="EMBL" id="CP151507">
    <property type="protein sequence ID" value="WZN63041.1"/>
    <property type="molecule type" value="Genomic_DNA"/>
</dbReference>
<accession>A0AAX4PAE2</accession>
<feature type="compositionally biased region" description="Low complexity" evidence="1">
    <location>
        <begin position="575"/>
        <end position="589"/>
    </location>
</feature>
<dbReference type="Pfam" id="PF05018">
    <property type="entry name" value="CFA20_dom"/>
    <property type="match status" value="1"/>
</dbReference>
<dbReference type="InterPro" id="IPR040441">
    <property type="entry name" value="CFA20/CFAP20DC"/>
</dbReference>
<dbReference type="AlphaFoldDB" id="A0AAX4PAE2"/>